<proteinExistence type="predicted"/>
<dbReference type="Proteomes" id="UP000240883">
    <property type="component" value="Unassembled WGS sequence"/>
</dbReference>
<evidence type="ECO:0000313" key="2">
    <source>
        <dbReference type="Proteomes" id="UP000240883"/>
    </source>
</evidence>
<keyword evidence="2" id="KW-1185">Reference proteome</keyword>
<sequence length="128" mass="13729">MVLGRRAWVLAWQSPTPPNVLPGVFSSNSCWSHAFLRALVACFGSAITLHSLLQYEDTPCLLALIFSAARTSSAPADVAYRVLLGTVGLGRRHTSLTPTGSPPLRKATHDSWRPGLYLGAIPGSMQLT</sequence>
<reference evidence="1 2" key="1">
    <citation type="journal article" date="2018" name="Front. Microbiol.">
        <title>Genome-Wide Analysis of Corynespora cassiicola Leaf Fall Disease Putative Effectors.</title>
        <authorList>
            <person name="Lopez D."/>
            <person name="Ribeiro S."/>
            <person name="Label P."/>
            <person name="Fumanal B."/>
            <person name="Venisse J.S."/>
            <person name="Kohler A."/>
            <person name="de Oliveira R.R."/>
            <person name="Labutti K."/>
            <person name="Lipzen A."/>
            <person name="Lail K."/>
            <person name="Bauer D."/>
            <person name="Ohm R.A."/>
            <person name="Barry K.W."/>
            <person name="Spatafora J."/>
            <person name="Grigoriev I.V."/>
            <person name="Martin F.M."/>
            <person name="Pujade-Renaud V."/>
        </authorList>
    </citation>
    <scope>NUCLEOTIDE SEQUENCE [LARGE SCALE GENOMIC DNA]</scope>
    <source>
        <strain evidence="1 2">Philippines</strain>
    </source>
</reference>
<protein>
    <submittedName>
        <fullName evidence="1">Uncharacterized protein</fullName>
    </submittedName>
</protein>
<name>A0A2T2NI52_CORCC</name>
<organism evidence="1 2">
    <name type="scientific">Corynespora cassiicola Philippines</name>
    <dbReference type="NCBI Taxonomy" id="1448308"/>
    <lineage>
        <taxon>Eukaryota</taxon>
        <taxon>Fungi</taxon>
        <taxon>Dikarya</taxon>
        <taxon>Ascomycota</taxon>
        <taxon>Pezizomycotina</taxon>
        <taxon>Dothideomycetes</taxon>
        <taxon>Pleosporomycetidae</taxon>
        <taxon>Pleosporales</taxon>
        <taxon>Corynesporascaceae</taxon>
        <taxon>Corynespora</taxon>
    </lineage>
</organism>
<evidence type="ECO:0000313" key="1">
    <source>
        <dbReference type="EMBL" id="PSN65111.1"/>
    </source>
</evidence>
<accession>A0A2T2NI52</accession>
<dbReference type="EMBL" id="KZ678137">
    <property type="protein sequence ID" value="PSN65111.1"/>
    <property type="molecule type" value="Genomic_DNA"/>
</dbReference>
<dbReference type="AlphaFoldDB" id="A0A2T2NI52"/>
<gene>
    <name evidence="1" type="ORF">BS50DRAFT_51432</name>
</gene>